<keyword evidence="3" id="KW-1185">Reference proteome</keyword>
<dbReference type="OrthoDB" id="10590708at2759"/>
<dbReference type="PaxDb" id="67767-A0A0J7N6K8"/>
<accession>A0A0J7N6K8</accession>
<name>A0A0J7N6K8_LASNI</name>
<dbReference type="EMBL" id="LBMM01009175">
    <property type="protein sequence ID" value="KMQ88330.1"/>
    <property type="molecule type" value="Genomic_DNA"/>
</dbReference>
<proteinExistence type="predicted"/>
<evidence type="ECO:0000256" key="1">
    <source>
        <dbReference type="SAM" id="MobiDB-lite"/>
    </source>
</evidence>
<organism evidence="2 3">
    <name type="scientific">Lasius niger</name>
    <name type="common">Black garden ant</name>
    <dbReference type="NCBI Taxonomy" id="67767"/>
    <lineage>
        <taxon>Eukaryota</taxon>
        <taxon>Metazoa</taxon>
        <taxon>Ecdysozoa</taxon>
        <taxon>Arthropoda</taxon>
        <taxon>Hexapoda</taxon>
        <taxon>Insecta</taxon>
        <taxon>Pterygota</taxon>
        <taxon>Neoptera</taxon>
        <taxon>Endopterygota</taxon>
        <taxon>Hymenoptera</taxon>
        <taxon>Apocrita</taxon>
        <taxon>Aculeata</taxon>
        <taxon>Formicoidea</taxon>
        <taxon>Formicidae</taxon>
        <taxon>Formicinae</taxon>
        <taxon>Lasius</taxon>
        <taxon>Lasius</taxon>
    </lineage>
</organism>
<dbReference type="AlphaFoldDB" id="A0A0J7N6K8"/>
<sequence length="190" mass="21513">MVKLSAATSKLTKIARRWFDLSPGYVNKSWDAFKNAITRRFKRRILFNVVMQRVENRKWNFATETFQEYAIDKLAMIQLLKLQNDDAIHLLINGINSLSIKNPTASTKFEKAKDCLPKGANPRMEAIQRSAKARCFLCLLSQQGSSQRGMFQAKEKDQHQKSSPPPTIFFFSGSGRGSTGRLNFCGSASQ</sequence>
<evidence type="ECO:0000313" key="2">
    <source>
        <dbReference type="EMBL" id="KMQ88330.1"/>
    </source>
</evidence>
<reference evidence="2 3" key="1">
    <citation type="submission" date="2015-04" db="EMBL/GenBank/DDBJ databases">
        <title>Lasius niger genome sequencing.</title>
        <authorList>
            <person name="Konorov E.A."/>
            <person name="Nikitin M.A."/>
            <person name="Kirill M.V."/>
            <person name="Chang P."/>
        </authorList>
    </citation>
    <scope>NUCLEOTIDE SEQUENCE [LARGE SCALE GENOMIC DNA]</scope>
    <source>
        <tissue evidence="2">Whole</tissue>
    </source>
</reference>
<feature type="region of interest" description="Disordered" evidence="1">
    <location>
        <begin position="149"/>
        <end position="168"/>
    </location>
</feature>
<gene>
    <name evidence="2" type="ORF">RF55_12209</name>
</gene>
<comment type="caution">
    <text evidence="2">The sequence shown here is derived from an EMBL/GenBank/DDBJ whole genome shotgun (WGS) entry which is preliminary data.</text>
</comment>
<protein>
    <submittedName>
        <fullName evidence="2">Uncharacterized protein</fullName>
    </submittedName>
</protein>
<evidence type="ECO:0000313" key="3">
    <source>
        <dbReference type="Proteomes" id="UP000036403"/>
    </source>
</evidence>
<dbReference type="Proteomes" id="UP000036403">
    <property type="component" value="Unassembled WGS sequence"/>
</dbReference>